<dbReference type="GO" id="GO:0003887">
    <property type="term" value="F:DNA-directed DNA polymerase activity"/>
    <property type="evidence" value="ECO:0007669"/>
    <property type="project" value="InterPro"/>
</dbReference>
<keyword evidence="2" id="KW-0614">Plasmid</keyword>
<geneLocation type="plasmid" evidence="2">
    <name>pRGFK1366</name>
</geneLocation>
<protein>
    <recommendedName>
        <fullName evidence="1">Initiator Rep protein WH1 domain-containing protein</fullName>
    </recommendedName>
</protein>
<accession>A0A0H5Q6N4</accession>
<dbReference type="EMBL" id="LN853927">
    <property type="protein sequence ID" value="CRY97084.1"/>
    <property type="molecule type" value="Genomic_DNA"/>
</dbReference>
<dbReference type="Pfam" id="PF01051">
    <property type="entry name" value="Rep3_N"/>
    <property type="match status" value="1"/>
</dbReference>
<reference evidence="2" key="2">
    <citation type="submission" date="2015-07" db="EMBL/GenBank/DDBJ databases">
        <title>Plasmids, circular viruses and viroids from rat gut.</title>
        <authorList>
            <person name="Jorgensen T.J."/>
            <person name="Hansen M.A."/>
            <person name="Xu Z."/>
            <person name="Tabak M.A."/>
            <person name="Sorensen S.J."/>
            <person name="Hansen L.H."/>
        </authorList>
    </citation>
    <scope>NUCLEOTIDE SEQUENCE</scope>
    <source>
        <plasmid evidence="2">pRGFK1366</plasmid>
    </source>
</reference>
<evidence type="ECO:0000259" key="1">
    <source>
        <dbReference type="Pfam" id="PF01051"/>
    </source>
</evidence>
<dbReference type="InterPro" id="IPR000525">
    <property type="entry name" value="Initiator_Rep_WH1"/>
</dbReference>
<dbReference type="InterPro" id="IPR036388">
    <property type="entry name" value="WH-like_DNA-bd_sf"/>
</dbReference>
<name>A0A0H5Q6N4_9ZZZZ</name>
<evidence type="ECO:0000313" key="2">
    <source>
        <dbReference type="EMBL" id="CRY97084.1"/>
    </source>
</evidence>
<dbReference type="InterPro" id="IPR036390">
    <property type="entry name" value="WH_DNA-bd_sf"/>
</dbReference>
<sequence length="341" mass="39273">MKNQLLLPDEIVKKDNQIIRTKLEIPGVEGARILAALISRIKTNEPFNPNKIYSIAVKDIIKNPDGHSYQKIKTVCKELLKSSAEIELYNDTSEEDEFIGFPFFSAIQYKKGIISAKFNFLMEKMLFKLTECFTEYSLTEYLQLSSIYSQRIFEILKSYSNLPDKEKIIPIEELHKYLSTPKSQITNFGLFQEKILKKAHKEIISKTDFYFEYEPIKGGKGGRTSPVTAVRFIFSKKKIEPVKEKKEKEDKEKTAKNNNKNFLAAWNCVKSCKGNCDTLSKKPNKAACTICKTKNLLEEVLKKQEEHCPSEKITPQKTTYKSGGIEVEQANFFEILENKNE</sequence>
<dbReference type="GO" id="GO:0006270">
    <property type="term" value="P:DNA replication initiation"/>
    <property type="evidence" value="ECO:0007669"/>
    <property type="project" value="InterPro"/>
</dbReference>
<reference evidence="2" key="1">
    <citation type="submission" date="2015-06" db="EMBL/GenBank/DDBJ databases">
        <authorList>
            <person name="Joergensen T."/>
        </authorList>
    </citation>
    <scope>NUCLEOTIDE SEQUENCE</scope>
    <source>
        <plasmid evidence="2">pRGFK1366</plasmid>
    </source>
</reference>
<dbReference type="Pfam" id="PF21205">
    <property type="entry name" value="Rep3_C"/>
    <property type="match status" value="1"/>
</dbReference>
<dbReference type="AlphaFoldDB" id="A0A0H5Q6N4"/>
<proteinExistence type="predicted"/>
<feature type="domain" description="Initiator Rep protein WH1" evidence="1">
    <location>
        <begin position="11"/>
        <end position="157"/>
    </location>
</feature>
<dbReference type="SUPFAM" id="SSF46785">
    <property type="entry name" value="Winged helix' DNA-binding domain"/>
    <property type="match status" value="2"/>
</dbReference>
<organism evidence="2">
    <name type="scientific">uncultured prokaryote</name>
    <dbReference type="NCBI Taxonomy" id="198431"/>
    <lineage>
        <taxon>unclassified sequences</taxon>
        <taxon>environmental samples</taxon>
    </lineage>
</organism>
<dbReference type="Gene3D" id="1.10.10.10">
    <property type="entry name" value="Winged helix-like DNA-binding domain superfamily/Winged helix DNA-binding domain"/>
    <property type="match status" value="2"/>
</dbReference>